<name>A0A816TM87_BRANA</name>
<feature type="non-terminal residue" evidence="1">
    <location>
        <position position="1"/>
    </location>
</feature>
<dbReference type="InterPro" id="IPR007216">
    <property type="entry name" value="CNOT9"/>
</dbReference>
<dbReference type="Gene3D" id="1.25.10.10">
    <property type="entry name" value="Leucine-rich Repeat Variant"/>
    <property type="match status" value="1"/>
</dbReference>
<dbReference type="InterPro" id="IPR011989">
    <property type="entry name" value="ARM-like"/>
</dbReference>
<organism evidence="1">
    <name type="scientific">Brassica napus</name>
    <name type="common">Rape</name>
    <dbReference type="NCBI Taxonomy" id="3708"/>
    <lineage>
        <taxon>Eukaryota</taxon>
        <taxon>Viridiplantae</taxon>
        <taxon>Streptophyta</taxon>
        <taxon>Embryophyta</taxon>
        <taxon>Tracheophyta</taxon>
        <taxon>Spermatophyta</taxon>
        <taxon>Magnoliopsida</taxon>
        <taxon>eudicotyledons</taxon>
        <taxon>Gunneridae</taxon>
        <taxon>Pentapetalae</taxon>
        <taxon>rosids</taxon>
        <taxon>malvids</taxon>
        <taxon>Brassicales</taxon>
        <taxon>Brassicaceae</taxon>
        <taxon>Brassiceae</taxon>
        <taxon>Brassica</taxon>
    </lineage>
</organism>
<dbReference type="Pfam" id="PF04078">
    <property type="entry name" value="Rcd1"/>
    <property type="match status" value="1"/>
</dbReference>
<dbReference type="GO" id="GO:0030014">
    <property type="term" value="C:CCR4-NOT complex"/>
    <property type="evidence" value="ECO:0007669"/>
    <property type="project" value="InterPro"/>
</dbReference>
<dbReference type="GO" id="GO:0006402">
    <property type="term" value="P:mRNA catabolic process"/>
    <property type="evidence" value="ECO:0007669"/>
    <property type="project" value="InterPro"/>
</dbReference>
<dbReference type="EMBL" id="HG994359">
    <property type="protein sequence ID" value="CAF2097088.1"/>
    <property type="molecule type" value="Genomic_DNA"/>
</dbReference>
<evidence type="ECO:0000313" key="1">
    <source>
        <dbReference type="EMBL" id="CAF2097088.1"/>
    </source>
</evidence>
<reference evidence="1" key="1">
    <citation type="submission" date="2021-01" db="EMBL/GenBank/DDBJ databases">
        <authorList>
            <consortium name="Genoscope - CEA"/>
            <person name="William W."/>
        </authorList>
    </citation>
    <scope>NUCLEOTIDE SEQUENCE</scope>
</reference>
<sequence>VEDTEVIKFLLETEIIPLCLQTMESGSELSKTVSFLYFQMLLMIDFSNATAH</sequence>
<proteinExistence type="predicted"/>
<accession>A0A816TM87</accession>
<protein>
    <submittedName>
        <fullName evidence="1">(rape) hypothetical protein</fullName>
    </submittedName>
</protein>
<dbReference type="AlphaFoldDB" id="A0A816TM87"/>
<dbReference type="Proteomes" id="UP001295469">
    <property type="component" value="Chromosome A05"/>
</dbReference>
<dbReference type="PANTHER" id="PTHR12262">
    <property type="entry name" value="CCR4-NOT TRANSCRIPTION COMPLEX SUBUNIT 9"/>
    <property type="match status" value="1"/>
</dbReference>
<gene>
    <name evidence="1" type="ORF">DARMORV10_A05P17090.1</name>
</gene>